<evidence type="ECO:0000256" key="3">
    <source>
        <dbReference type="ARBA" id="ARBA00023125"/>
    </source>
</evidence>
<dbReference type="InterPro" id="IPR045076">
    <property type="entry name" value="MutS"/>
</dbReference>
<dbReference type="InterPro" id="IPR027417">
    <property type="entry name" value="P-loop_NTPase"/>
</dbReference>
<dbReference type="PANTHER" id="PTHR48466:SF2">
    <property type="entry name" value="OS10G0509000 PROTEIN"/>
    <property type="match status" value="1"/>
</dbReference>
<reference evidence="6" key="1">
    <citation type="journal article" date="2014" name="Front. Microbiol.">
        <title>High frequency of phylogenetically diverse reductive dehalogenase-homologous genes in deep subseafloor sedimentary metagenomes.</title>
        <authorList>
            <person name="Kawai M."/>
            <person name="Futagami T."/>
            <person name="Toyoda A."/>
            <person name="Takaki Y."/>
            <person name="Nishi S."/>
            <person name="Hori S."/>
            <person name="Arai W."/>
            <person name="Tsubouchi T."/>
            <person name="Morono Y."/>
            <person name="Uchiyama I."/>
            <person name="Ito T."/>
            <person name="Fujiyama A."/>
            <person name="Inagaki F."/>
            <person name="Takami H."/>
        </authorList>
    </citation>
    <scope>NUCLEOTIDE SEQUENCE</scope>
    <source>
        <strain evidence="6">Expedition CK06-06</strain>
    </source>
</reference>
<dbReference type="SMART" id="SM00534">
    <property type="entry name" value="MUTSac"/>
    <property type="match status" value="1"/>
</dbReference>
<feature type="coiled-coil region" evidence="4">
    <location>
        <begin position="93"/>
        <end position="177"/>
    </location>
</feature>
<dbReference type="Gene3D" id="3.40.50.300">
    <property type="entry name" value="P-loop containing nucleotide triphosphate hydrolases"/>
    <property type="match status" value="1"/>
</dbReference>
<gene>
    <name evidence="6" type="ORF">S01H1_53812</name>
</gene>
<evidence type="ECO:0000313" key="6">
    <source>
        <dbReference type="EMBL" id="GAG26742.1"/>
    </source>
</evidence>
<dbReference type="GO" id="GO:0005524">
    <property type="term" value="F:ATP binding"/>
    <property type="evidence" value="ECO:0007669"/>
    <property type="project" value="UniProtKB-KW"/>
</dbReference>
<dbReference type="PANTHER" id="PTHR48466">
    <property type="entry name" value="OS10G0509000 PROTEIN-RELATED"/>
    <property type="match status" value="1"/>
</dbReference>
<evidence type="ECO:0000259" key="5">
    <source>
        <dbReference type="SMART" id="SM00534"/>
    </source>
</evidence>
<protein>
    <recommendedName>
        <fullName evidence="5">DNA mismatch repair proteins mutS family domain-containing protein</fullName>
    </recommendedName>
</protein>
<evidence type="ECO:0000256" key="1">
    <source>
        <dbReference type="ARBA" id="ARBA00022741"/>
    </source>
</evidence>
<dbReference type="GO" id="GO:0140664">
    <property type="term" value="F:ATP-dependent DNA damage sensor activity"/>
    <property type="evidence" value="ECO:0007669"/>
    <property type="project" value="InterPro"/>
</dbReference>
<organism evidence="6">
    <name type="scientific">marine sediment metagenome</name>
    <dbReference type="NCBI Taxonomy" id="412755"/>
    <lineage>
        <taxon>unclassified sequences</taxon>
        <taxon>metagenomes</taxon>
        <taxon>ecological metagenomes</taxon>
    </lineage>
</organism>
<keyword evidence="4" id="KW-0175">Coiled coil</keyword>
<keyword evidence="3" id="KW-0238">DNA-binding</keyword>
<dbReference type="InterPro" id="IPR000432">
    <property type="entry name" value="DNA_mismatch_repair_MutS_C"/>
</dbReference>
<dbReference type="AlphaFoldDB" id="X0WU51"/>
<dbReference type="GO" id="GO:0006298">
    <property type="term" value="P:mismatch repair"/>
    <property type="evidence" value="ECO:0007669"/>
    <property type="project" value="InterPro"/>
</dbReference>
<keyword evidence="1" id="KW-0547">Nucleotide-binding</keyword>
<comment type="caution">
    <text evidence="6">The sequence shown here is derived from an EMBL/GenBank/DDBJ whole genome shotgun (WGS) entry which is preliminary data.</text>
</comment>
<dbReference type="EMBL" id="BARS01034865">
    <property type="protein sequence ID" value="GAG26742.1"/>
    <property type="molecule type" value="Genomic_DNA"/>
</dbReference>
<keyword evidence="2" id="KW-0067">ATP-binding</keyword>
<proteinExistence type="predicted"/>
<dbReference type="GO" id="GO:0030983">
    <property type="term" value="F:mismatched DNA binding"/>
    <property type="evidence" value="ECO:0007669"/>
    <property type="project" value="InterPro"/>
</dbReference>
<accession>X0WU51</accession>
<dbReference type="SUPFAM" id="SSF52540">
    <property type="entry name" value="P-loop containing nucleoside triphosphate hydrolases"/>
    <property type="match status" value="1"/>
</dbReference>
<name>X0WU51_9ZZZZ</name>
<sequence length="259" mass="28849">AEGSALARAILRYFLDRKTLTVATTHYGDLKAFAYTTSGLENASLEFDPATLQPTYRLTVGIPGGSNAMATAARLGIRAEIIDDARSMLTEGSQELENLLTSLMVEKQKAEALNIELVIERDEYSKRNSELDKERERLETEERYITQEARDRILSEAAELHKEIRKAASELRKKKSADVVEQARETLAGVRQQLDSEAWNIRKSSDQETESEMIKVGDDVWIKEAGLAATVLAISEESREVDVQAGRTKMRLGIDGITS</sequence>
<evidence type="ECO:0000256" key="4">
    <source>
        <dbReference type="SAM" id="Coils"/>
    </source>
</evidence>
<feature type="non-terminal residue" evidence="6">
    <location>
        <position position="259"/>
    </location>
</feature>
<feature type="non-terminal residue" evidence="6">
    <location>
        <position position="1"/>
    </location>
</feature>
<feature type="domain" description="DNA mismatch repair proteins mutS family" evidence="5">
    <location>
        <begin position="1"/>
        <end position="90"/>
    </location>
</feature>
<evidence type="ECO:0000256" key="2">
    <source>
        <dbReference type="ARBA" id="ARBA00022840"/>
    </source>
</evidence>